<dbReference type="EMBL" id="DVJJ01000092">
    <property type="protein sequence ID" value="HIS64956.1"/>
    <property type="molecule type" value="Genomic_DNA"/>
</dbReference>
<feature type="compositionally biased region" description="Pro residues" evidence="1">
    <location>
        <begin position="32"/>
        <end position="46"/>
    </location>
</feature>
<dbReference type="AlphaFoldDB" id="A0A9D1JT92"/>
<evidence type="ECO:0000256" key="1">
    <source>
        <dbReference type="SAM" id="MobiDB-lite"/>
    </source>
</evidence>
<comment type="caution">
    <text evidence="2">The sequence shown here is derived from an EMBL/GenBank/DDBJ whole genome shotgun (WGS) entry which is preliminary data.</text>
</comment>
<name>A0A9D1JT92_9FIRM</name>
<organism evidence="2 3">
    <name type="scientific">Candidatus Avoscillospira avistercoris</name>
    <dbReference type="NCBI Taxonomy" id="2840707"/>
    <lineage>
        <taxon>Bacteria</taxon>
        <taxon>Bacillati</taxon>
        <taxon>Bacillota</taxon>
        <taxon>Clostridia</taxon>
        <taxon>Eubacteriales</taxon>
        <taxon>Oscillospiraceae</taxon>
        <taxon>Oscillospiraceae incertae sedis</taxon>
        <taxon>Candidatus Avoscillospira</taxon>
    </lineage>
</organism>
<evidence type="ECO:0000313" key="3">
    <source>
        <dbReference type="Proteomes" id="UP000886741"/>
    </source>
</evidence>
<feature type="region of interest" description="Disordered" evidence="1">
    <location>
        <begin position="25"/>
        <end position="61"/>
    </location>
</feature>
<reference evidence="2" key="2">
    <citation type="journal article" date="2021" name="PeerJ">
        <title>Extensive microbial diversity within the chicken gut microbiome revealed by metagenomics and culture.</title>
        <authorList>
            <person name="Gilroy R."/>
            <person name="Ravi A."/>
            <person name="Getino M."/>
            <person name="Pursley I."/>
            <person name="Horton D.L."/>
            <person name="Alikhan N.F."/>
            <person name="Baker D."/>
            <person name="Gharbi K."/>
            <person name="Hall N."/>
            <person name="Watson M."/>
            <person name="Adriaenssens E.M."/>
            <person name="Foster-Nyarko E."/>
            <person name="Jarju S."/>
            <person name="Secka A."/>
            <person name="Antonio M."/>
            <person name="Oren A."/>
            <person name="Chaudhuri R.R."/>
            <person name="La Ragione R."/>
            <person name="Hildebrand F."/>
            <person name="Pallen M.J."/>
        </authorList>
    </citation>
    <scope>NUCLEOTIDE SEQUENCE</scope>
    <source>
        <strain evidence="2">ChiBcec16-1751</strain>
    </source>
</reference>
<gene>
    <name evidence="2" type="ORF">IAA83_06255</name>
</gene>
<evidence type="ECO:0008006" key="4">
    <source>
        <dbReference type="Google" id="ProtNLM"/>
    </source>
</evidence>
<sequence length="117" mass="12246">MEDLENKIGEILGDPQAMAGILSLAQSLGLTPPEPAEPSAPPPSSPSPQQDPMAGSMAQLLSMAGSLGGKELALLQALRPLLREDRRYKLDRAIQAARISQIAGTAMKTLGNSDTGR</sequence>
<reference evidence="2" key="1">
    <citation type="submission" date="2020-10" db="EMBL/GenBank/DDBJ databases">
        <authorList>
            <person name="Gilroy R."/>
        </authorList>
    </citation>
    <scope>NUCLEOTIDE SEQUENCE</scope>
    <source>
        <strain evidence="2">ChiBcec16-1751</strain>
    </source>
</reference>
<proteinExistence type="predicted"/>
<accession>A0A9D1JT92</accession>
<dbReference type="Proteomes" id="UP000886741">
    <property type="component" value="Unassembled WGS sequence"/>
</dbReference>
<evidence type="ECO:0000313" key="2">
    <source>
        <dbReference type="EMBL" id="HIS64956.1"/>
    </source>
</evidence>
<protein>
    <recommendedName>
        <fullName evidence="4">Collagen alpha-1(I) chain (Alpha-1 type I collagen)</fullName>
    </recommendedName>
</protein>